<dbReference type="InterPro" id="IPR006439">
    <property type="entry name" value="HAD-SF_hydro_IA"/>
</dbReference>
<evidence type="ECO:0000256" key="4">
    <source>
        <dbReference type="ARBA" id="ARBA00022842"/>
    </source>
</evidence>
<dbReference type="PANTHER" id="PTHR46470:SF2">
    <property type="entry name" value="GLYCERALDEHYDE 3-PHOSPHATE PHOSPHATASE"/>
    <property type="match status" value="1"/>
</dbReference>
<dbReference type="SFLD" id="SFLDG01129">
    <property type="entry name" value="C1.5:_HAD__Beta-PGM__Phosphata"/>
    <property type="match status" value="1"/>
</dbReference>
<dbReference type="SFLD" id="SFLDS00003">
    <property type="entry name" value="Haloacid_Dehalogenase"/>
    <property type="match status" value="1"/>
</dbReference>
<dbReference type="InterPro" id="IPR041492">
    <property type="entry name" value="HAD_2"/>
</dbReference>
<dbReference type="NCBIfam" id="TIGR01662">
    <property type="entry name" value="HAD-SF-IIIA"/>
    <property type="match status" value="1"/>
</dbReference>
<dbReference type="SUPFAM" id="SSF56784">
    <property type="entry name" value="HAD-like"/>
    <property type="match status" value="1"/>
</dbReference>
<dbReference type="KEGG" id="abc:ACICU_01259"/>
<sequence length="228" mass="26460">MLKMKKVLLFDLDQTILNRNESLLKFLNWQVSYLNLVPHELKKSFINRFIELDNNGSVWKDIVYSQLIKDFNIKKYDTSELLQSYINDFNKFSTAFENAPKTIQNLHAQGYTLGLVSNGKTPFQEKNFYALELTDYFSIIVISEAIGLRKPDPEIYLYTCNQLDCKPSDCIFIGDNPKADIEGAKKIGMKTIYFHPTLTLHPSLSDASIHHYDELEETVRRLINPPHF</sequence>
<evidence type="ECO:0000256" key="2">
    <source>
        <dbReference type="ARBA" id="ARBA00022723"/>
    </source>
</evidence>
<protein>
    <submittedName>
        <fullName evidence="5">Predicted hydrolase (HAD superfamily)</fullName>
    </submittedName>
</protein>
<accession>A0A7U3XZ74</accession>
<dbReference type="GO" id="GO:0046872">
    <property type="term" value="F:metal ion binding"/>
    <property type="evidence" value="ECO:0007669"/>
    <property type="project" value="UniProtKB-KW"/>
</dbReference>
<dbReference type="InterPro" id="IPR006549">
    <property type="entry name" value="HAD-SF_hydro_IIIA"/>
</dbReference>
<keyword evidence="4" id="KW-0460">Magnesium</keyword>
<dbReference type="AlphaFoldDB" id="A0A7U3XZ74"/>
<dbReference type="Pfam" id="PF13419">
    <property type="entry name" value="HAD_2"/>
    <property type="match status" value="1"/>
</dbReference>
<dbReference type="Gene3D" id="3.40.50.1000">
    <property type="entry name" value="HAD superfamily/HAD-like"/>
    <property type="match status" value="1"/>
</dbReference>
<comment type="cofactor">
    <cofactor evidence="1">
        <name>Mg(2+)</name>
        <dbReference type="ChEBI" id="CHEBI:18420"/>
    </cofactor>
</comment>
<keyword evidence="2" id="KW-0479">Metal-binding</keyword>
<evidence type="ECO:0000313" key="6">
    <source>
        <dbReference type="Proteomes" id="UP000008839"/>
    </source>
</evidence>
<reference evidence="5 6" key="1">
    <citation type="journal article" date="2008" name="Antimicrob. Agents Chemother.">
        <title>Whole-genome pyrosequencing of an epidemic multidrug-resistant Acinetobacter baumannii strain belonging to the European clone II group.</title>
        <authorList>
            <person name="Iacono M."/>
            <person name="Villa L."/>
            <person name="Fortini D."/>
            <person name="Bordoni R."/>
            <person name="Imperi F."/>
            <person name="Bonnal R.J."/>
            <person name="Sicheritz-Ponten T."/>
            <person name="De Bellis G."/>
            <person name="Visca P."/>
            <person name="Cassone A."/>
            <person name="Carattoli A."/>
        </authorList>
    </citation>
    <scope>NUCLEOTIDE SEQUENCE [LARGE SCALE GENOMIC DNA]</scope>
    <source>
        <strain evidence="5 6">ACICU</strain>
    </source>
</reference>
<organism evidence="5 6">
    <name type="scientific">Acinetobacter baumannii (strain ACICU)</name>
    <dbReference type="NCBI Taxonomy" id="405416"/>
    <lineage>
        <taxon>Bacteria</taxon>
        <taxon>Pseudomonadati</taxon>
        <taxon>Pseudomonadota</taxon>
        <taxon>Gammaproteobacteria</taxon>
        <taxon>Moraxellales</taxon>
        <taxon>Moraxellaceae</taxon>
        <taxon>Acinetobacter</taxon>
        <taxon>Acinetobacter calcoaceticus/baumannii complex</taxon>
    </lineage>
</organism>
<dbReference type="GO" id="GO:0016791">
    <property type="term" value="F:phosphatase activity"/>
    <property type="evidence" value="ECO:0007669"/>
    <property type="project" value="TreeGrafter"/>
</dbReference>
<dbReference type="GO" id="GO:0044281">
    <property type="term" value="P:small molecule metabolic process"/>
    <property type="evidence" value="ECO:0007669"/>
    <property type="project" value="UniProtKB-ARBA"/>
</dbReference>
<dbReference type="InterPro" id="IPR036412">
    <property type="entry name" value="HAD-like_sf"/>
</dbReference>
<evidence type="ECO:0000313" key="5">
    <source>
        <dbReference type="EMBL" id="ACC56571.1"/>
    </source>
</evidence>
<dbReference type="NCBIfam" id="TIGR01549">
    <property type="entry name" value="HAD-SF-IA-v1"/>
    <property type="match status" value="1"/>
</dbReference>
<dbReference type="PANTHER" id="PTHR46470">
    <property type="entry name" value="N-ACYLNEURAMINATE-9-PHOSPHATASE"/>
    <property type="match status" value="1"/>
</dbReference>
<keyword evidence="3 5" id="KW-0378">Hydrolase</keyword>
<dbReference type="InterPro" id="IPR023214">
    <property type="entry name" value="HAD_sf"/>
</dbReference>
<dbReference type="EMBL" id="CP000863">
    <property type="protein sequence ID" value="ACC56571.1"/>
    <property type="molecule type" value="Genomic_DNA"/>
</dbReference>
<dbReference type="NCBIfam" id="TIGR01509">
    <property type="entry name" value="HAD-SF-IA-v3"/>
    <property type="match status" value="1"/>
</dbReference>
<evidence type="ECO:0000256" key="1">
    <source>
        <dbReference type="ARBA" id="ARBA00001946"/>
    </source>
</evidence>
<evidence type="ECO:0000256" key="3">
    <source>
        <dbReference type="ARBA" id="ARBA00022801"/>
    </source>
</evidence>
<dbReference type="Gene3D" id="1.10.150.520">
    <property type="match status" value="1"/>
</dbReference>
<name>A0A7U3XZ74_ACIBC</name>
<dbReference type="InterPro" id="IPR051400">
    <property type="entry name" value="HAD-like_hydrolase"/>
</dbReference>
<proteinExistence type="predicted"/>
<gene>
    <name evidence="5" type="ordered locus">ACICU_01259</name>
</gene>
<dbReference type="Proteomes" id="UP000008839">
    <property type="component" value="Chromosome"/>
</dbReference>